<evidence type="ECO:0000313" key="2">
    <source>
        <dbReference type="Proteomes" id="UP000192247"/>
    </source>
</evidence>
<gene>
    <name evidence="1" type="ORF">BIW11_05472</name>
</gene>
<dbReference type="InParanoid" id="A0A1V9Y254"/>
<name>A0A1V9Y254_9ACAR</name>
<dbReference type="Pfam" id="PF21672">
    <property type="entry name" value="COMM_HN"/>
    <property type="match status" value="1"/>
</dbReference>
<dbReference type="OrthoDB" id="77522at2759"/>
<organism evidence="1 2">
    <name type="scientific">Tropilaelaps mercedesae</name>
    <dbReference type="NCBI Taxonomy" id="418985"/>
    <lineage>
        <taxon>Eukaryota</taxon>
        <taxon>Metazoa</taxon>
        <taxon>Ecdysozoa</taxon>
        <taxon>Arthropoda</taxon>
        <taxon>Chelicerata</taxon>
        <taxon>Arachnida</taxon>
        <taxon>Acari</taxon>
        <taxon>Parasitiformes</taxon>
        <taxon>Mesostigmata</taxon>
        <taxon>Gamasina</taxon>
        <taxon>Dermanyssoidea</taxon>
        <taxon>Laelapidae</taxon>
        <taxon>Tropilaelaps</taxon>
    </lineage>
</organism>
<keyword evidence="2" id="KW-1185">Reference proteome</keyword>
<accession>A0A1V9Y254</accession>
<protein>
    <recommendedName>
        <fullName evidence="3">COMM domain-containing protein</fullName>
    </recommendedName>
</protein>
<dbReference type="InterPro" id="IPR037361">
    <property type="entry name" value="COMMD10"/>
</dbReference>
<dbReference type="PANTHER" id="PTHR12333">
    <property type="entry name" value="COMM DOMAIN CONTAINING PROTEIN 10"/>
    <property type="match status" value="1"/>
</dbReference>
<dbReference type="PANTHER" id="PTHR12333:SF0">
    <property type="entry name" value="COMM DOMAIN-CONTAINING PROTEIN 10"/>
    <property type="match status" value="1"/>
</dbReference>
<dbReference type="AlphaFoldDB" id="A0A1V9Y254"/>
<evidence type="ECO:0008006" key="3">
    <source>
        <dbReference type="Google" id="ProtNLM"/>
    </source>
</evidence>
<proteinExistence type="predicted"/>
<comment type="caution">
    <text evidence="1">The sequence shown here is derived from an EMBL/GenBank/DDBJ whole genome shotgun (WGS) entry which is preliminary data.</text>
</comment>
<reference evidence="1 2" key="1">
    <citation type="journal article" date="2017" name="Gigascience">
        <title>Draft genome of the honey bee ectoparasitic mite, Tropilaelaps mercedesae, is shaped by the parasitic life history.</title>
        <authorList>
            <person name="Dong X."/>
            <person name="Armstrong S.D."/>
            <person name="Xia D."/>
            <person name="Makepeace B.L."/>
            <person name="Darby A.C."/>
            <person name="Kadowaki T."/>
        </authorList>
    </citation>
    <scope>NUCLEOTIDE SEQUENCE [LARGE SCALE GENOMIC DNA]</scope>
    <source>
        <strain evidence="1">Wuxi-XJTLU</strain>
    </source>
</reference>
<evidence type="ECO:0000313" key="1">
    <source>
        <dbReference type="EMBL" id="OQR79812.1"/>
    </source>
</evidence>
<dbReference type="EMBL" id="MNPL01000667">
    <property type="protein sequence ID" value="OQR79812.1"/>
    <property type="molecule type" value="Genomic_DNA"/>
</dbReference>
<dbReference type="Proteomes" id="UP000192247">
    <property type="component" value="Unassembled WGS sequence"/>
</dbReference>
<sequence length="183" mass="20121">MFSSTELRTLRSALPILNAVSVADLECLCNAVVARIKSESTPSNERHLGDTLQMSPHQLTTCFSGLHCILQACVLHLIKPLTLLKSLKELGLSAERAEKFASVWALNAQSLVSRARGDQSIQGNRLSLIGWEISSDVANPQPEVTFALKVGAEHRVLHLDRPQLQMLFDQLQDGQKELDALVT</sequence>